<evidence type="ECO:0000259" key="12">
    <source>
        <dbReference type="Pfam" id="PF14833"/>
    </source>
</evidence>
<dbReference type="GO" id="GO:0016616">
    <property type="term" value="F:oxidoreductase activity, acting on the CH-OH group of donors, NAD or NADP as acceptor"/>
    <property type="evidence" value="ECO:0007669"/>
    <property type="project" value="InterPro"/>
</dbReference>
<proteinExistence type="inferred from homology"/>
<evidence type="ECO:0000256" key="5">
    <source>
        <dbReference type="ARBA" id="ARBA00037062"/>
    </source>
</evidence>
<evidence type="ECO:0000256" key="3">
    <source>
        <dbReference type="ARBA" id="ARBA00023027"/>
    </source>
</evidence>
<evidence type="ECO:0000256" key="7">
    <source>
        <dbReference type="ARBA" id="ARBA00038870"/>
    </source>
</evidence>
<evidence type="ECO:0000256" key="2">
    <source>
        <dbReference type="ARBA" id="ARBA00023002"/>
    </source>
</evidence>
<name>A0A6P0CE34_9RHOB</name>
<dbReference type="PIRSF" id="PIRSF000103">
    <property type="entry name" value="HIBADH"/>
    <property type="match status" value="1"/>
</dbReference>
<reference evidence="13 14" key="1">
    <citation type="submission" date="2020-01" db="EMBL/GenBank/DDBJ databases">
        <title>Sulfitobacter sediminilitoris sp. nov., isolated from a tidal flat.</title>
        <authorList>
            <person name="Park S."/>
            <person name="Yoon J.-H."/>
        </authorList>
    </citation>
    <scope>NUCLEOTIDE SEQUENCE [LARGE SCALE GENOMIC DNA]</scope>
    <source>
        <strain evidence="13 14">JBTF-M27</strain>
    </source>
</reference>
<dbReference type="Gene3D" id="1.10.1040.10">
    <property type="entry name" value="N-(1-d-carboxylethyl)-l-norvaline Dehydrogenase, domain 2"/>
    <property type="match status" value="1"/>
</dbReference>
<dbReference type="EC" id="1.1.1.411" evidence="7"/>
<dbReference type="EMBL" id="JAABNT010000009">
    <property type="protein sequence ID" value="NEK23610.1"/>
    <property type="molecule type" value="Genomic_DNA"/>
</dbReference>
<dbReference type="PROSITE" id="PS51257">
    <property type="entry name" value="PROKAR_LIPOPROTEIN"/>
    <property type="match status" value="1"/>
</dbReference>
<dbReference type="Gene3D" id="3.40.50.720">
    <property type="entry name" value="NAD(P)-binding Rossmann-like Domain"/>
    <property type="match status" value="1"/>
</dbReference>
<evidence type="ECO:0000256" key="8">
    <source>
        <dbReference type="ARBA" id="ARBA00039407"/>
    </source>
</evidence>
<dbReference type="PROSITE" id="PS00895">
    <property type="entry name" value="3_HYDROXYISOBUT_DH"/>
    <property type="match status" value="1"/>
</dbReference>
<comment type="catalytic activity">
    <reaction evidence="9">
        <text>L-threonate + NAD(+) = 2-dehydro-L-erythronate + NADH + H(+)</text>
        <dbReference type="Rhea" id="RHEA:52548"/>
        <dbReference type="ChEBI" id="CHEBI:15378"/>
        <dbReference type="ChEBI" id="CHEBI:57540"/>
        <dbReference type="ChEBI" id="CHEBI:57561"/>
        <dbReference type="ChEBI" id="CHEBI:57945"/>
        <dbReference type="ChEBI" id="CHEBI:136669"/>
        <dbReference type="EC" id="1.1.1.411"/>
    </reaction>
</comment>
<dbReference type="InterPro" id="IPR013328">
    <property type="entry name" value="6PGD_dom2"/>
</dbReference>
<comment type="function">
    <text evidence="5">Catalyzes oxidation of L-threonate to 2-oxo-tetronate. Can use either NAD(+) or NADP(+) as cosubstrate, with a preference for NAD(+).</text>
</comment>
<dbReference type="InterPro" id="IPR002204">
    <property type="entry name" value="3-OH-isobutyrate_DH-rel_CS"/>
</dbReference>
<sequence>MAKNLYRGKPATMTEQKRAAIIGLGSMGYGMAQSCLRAGLQTYGFDVVPAQMDKFLSEGGAAGALDNIAGTLDAAVVVVLNAAQTEEVLFGAQGIVPLMRKGAVVMACATVPPDFARQMQTRCNEGGVLYLDAPISGGSIKAANGQLSVMASGTAEAFAAARPVLDATAETVFELGDTAGAGSAMKAVNQLLAGVHIAAMAEALTFGMTQGVDPEQFVEVISKCAGTSWMLENRAPHIVAGDYTPHSSVNIWPKDLGIVLDIARSANFAAPITAAALQQYLAAAGMGLGREDDAAVAKVYARNAGLTLPGEA</sequence>
<dbReference type="SUPFAM" id="SSF48179">
    <property type="entry name" value="6-phosphogluconate dehydrogenase C-terminal domain-like"/>
    <property type="match status" value="1"/>
</dbReference>
<evidence type="ECO:0000313" key="13">
    <source>
        <dbReference type="EMBL" id="NEK23610.1"/>
    </source>
</evidence>
<evidence type="ECO:0000256" key="10">
    <source>
        <dbReference type="PIRSR" id="PIRSR000103-1"/>
    </source>
</evidence>
<dbReference type="PANTHER" id="PTHR43060">
    <property type="entry name" value="3-HYDROXYISOBUTYRATE DEHYDROGENASE-LIKE 1, MITOCHONDRIAL-RELATED"/>
    <property type="match status" value="1"/>
</dbReference>
<dbReference type="AlphaFoldDB" id="A0A6P0CE34"/>
<keyword evidence="4" id="KW-0119">Carbohydrate metabolism</keyword>
<gene>
    <name evidence="13" type="ORF">GV827_14505</name>
</gene>
<evidence type="ECO:0000256" key="9">
    <source>
        <dbReference type="ARBA" id="ARBA00047312"/>
    </source>
</evidence>
<keyword evidence="3" id="KW-0520">NAD</keyword>
<comment type="caution">
    <text evidence="13">The sequence shown here is derived from an EMBL/GenBank/DDBJ whole genome shotgun (WGS) entry which is preliminary data.</text>
</comment>
<keyword evidence="1" id="KW-0521">NADP</keyword>
<dbReference type="InterPro" id="IPR050006">
    <property type="entry name" value="LtnD"/>
</dbReference>
<feature type="domain" description="6-phosphogluconate dehydrogenase NADP-binding" evidence="11">
    <location>
        <begin position="20"/>
        <end position="176"/>
    </location>
</feature>
<evidence type="ECO:0000256" key="6">
    <source>
        <dbReference type="ARBA" id="ARBA00037979"/>
    </source>
</evidence>
<keyword evidence="2" id="KW-0560">Oxidoreductase</keyword>
<dbReference type="Proteomes" id="UP000468591">
    <property type="component" value="Unassembled WGS sequence"/>
</dbReference>
<dbReference type="PANTHER" id="PTHR43060:SF17">
    <property type="entry name" value="L-THREONATE DEHYDROGENASE"/>
    <property type="match status" value="1"/>
</dbReference>
<dbReference type="InterPro" id="IPR029154">
    <property type="entry name" value="HIBADH-like_NADP-bd"/>
</dbReference>
<dbReference type="GO" id="GO:0016054">
    <property type="term" value="P:organic acid catabolic process"/>
    <property type="evidence" value="ECO:0007669"/>
    <property type="project" value="UniProtKB-ARBA"/>
</dbReference>
<protein>
    <recommendedName>
        <fullName evidence="8">L-threonate dehydrogenase</fullName>
        <ecNumber evidence="7">1.1.1.411</ecNumber>
    </recommendedName>
</protein>
<dbReference type="InterPro" id="IPR006115">
    <property type="entry name" value="6PGDH_NADP-bd"/>
</dbReference>
<dbReference type="InterPro" id="IPR008927">
    <property type="entry name" value="6-PGluconate_DH-like_C_sf"/>
</dbReference>
<dbReference type="GO" id="GO:0050661">
    <property type="term" value="F:NADP binding"/>
    <property type="evidence" value="ECO:0007669"/>
    <property type="project" value="InterPro"/>
</dbReference>
<feature type="domain" description="3-hydroxyisobutyrate dehydrogenase-like NAD-binding" evidence="12">
    <location>
        <begin position="180"/>
        <end position="300"/>
    </location>
</feature>
<organism evidence="13 14">
    <name type="scientific">Sulfitobacter sediminilitoris</name>
    <dbReference type="NCBI Taxonomy" id="2698830"/>
    <lineage>
        <taxon>Bacteria</taxon>
        <taxon>Pseudomonadati</taxon>
        <taxon>Pseudomonadota</taxon>
        <taxon>Alphaproteobacteria</taxon>
        <taxon>Rhodobacterales</taxon>
        <taxon>Roseobacteraceae</taxon>
        <taxon>Sulfitobacter</taxon>
    </lineage>
</organism>
<dbReference type="InterPro" id="IPR036291">
    <property type="entry name" value="NAD(P)-bd_dom_sf"/>
</dbReference>
<accession>A0A6P0CE34</accession>
<dbReference type="NCBIfam" id="NF043037">
    <property type="entry name" value="ThreonDh"/>
    <property type="match status" value="1"/>
</dbReference>
<dbReference type="InterPro" id="IPR015815">
    <property type="entry name" value="HIBADH-related"/>
</dbReference>
<evidence type="ECO:0000256" key="1">
    <source>
        <dbReference type="ARBA" id="ARBA00022857"/>
    </source>
</evidence>
<feature type="active site" evidence="10">
    <location>
        <position position="186"/>
    </location>
</feature>
<dbReference type="Pfam" id="PF03446">
    <property type="entry name" value="NAD_binding_2"/>
    <property type="match status" value="1"/>
</dbReference>
<keyword evidence="14" id="KW-1185">Reference proteome</keyword>
<evidence type="ECO:0000256" key="4">
    <source>
        <dbReference type="ARBA" id="ARBA00023277"/>
    </source>
</evidence>
<dbReference type="GO" id="GO:0051287">
    <property type="term" value="F:NAD binding"/>
    <property type="evidence" value="ECO:0007669"/>
    <property type="project" value="InterPro"/>
</dbReference>
<dbReference type="Pfam" id="PF14833">
    <property type="entry name" value="NAD_binding_11"/>
    <property type="match status" value="1"/>
</dbReference>
<evidence type="ECO:0000313" key="14">
    <source>
        <dbReference type="Proteomes" id="UP000468591"/>
    </source>
</evidence>
<comment type="similarity">
    <text evidence="6">Belongs to the HIBADH-related family. L-threonate dehydrogenase subfamily.</text>
</comment>
<evidence type="ECO:0000259" key="11">
    <source>
        <dbReference type="Pfam" id="PF03446"/>
    </source>
</evidence>
<dbReference type="SUPFAM" id="SSF51735">
    <property type="entry name" value="NAD(P)-binding Rossmann-fold domains"/>
    <property type="match status" value="1"/>
</dbReference>